<evidence type="ECO:0000313" key="2">
    <source>
        <dbReference type="Proteomes" id="UP001295444"/>
    </source>
</evidence>
<dbReference type="Proteomes" id="UP001295444">
    <property type="component" value="Chromosome 04"/>
</dbReference>
<accession>A0AAD1RW08</accession>
<sequence length="131" mass="14405">MACVTPDVDPKITQFLGKSDWKAKKVLDYSLRHCQDKVLDVLGPVANIFDMVKAALTEGTPIDLLAIRGWIQRSICLIDNAHTALATEQRKAILMKIEPKLLNLAISEPGTQAKGLLFGELGKYGTRQSTN</sequence>
<organism evidence="1 2">
    <name type="scientific">Pelobates cultripes</name>
    <name type="common">Western spadefoot toad</name>
    <dbReference type="NCBI Taxonomy" id="61616"/>
    <lineage>
        <taxon>Eukaryota</taxon>
        <taxon>Metazoa</taxon>
        <taxon>Chordata</taxon>
        <taxon>Craniata</taxon>
        <taxon>Vertebrata</taxon>
        <taxon>Euteleostomi</taxon>
        <taxon>Amphibia</taxon>
        <taxon>Batrachia</taxon>
        <taxon>Anura</taxon>
        <taxon>Pelobatoidea</taxon>
        <taxon>Pelobatidae</taxon>
        <taxon>Pelobates</taxon>
    </lineage>
</organism>
<gene>
    <name evidence="1" type="ORF">PECUL_23A045529</name>
</gene>
<name>A0AAD1RW08_PELCU</name>
<proteinExistence type="predicted"/>
<dbReference type="AlphaFoldDB" id="A0AAD1RW08"/>
<evidence type="ECO:0000313" key="1">
    <source>
        <dbReference type="EMBL" id="CAH2282341.1"/>
    </source>
</evidence>
<reference evidence="1" key="1">
    <citation type="submission" date="2022-03" db="EMBL/GenBank/DDBJ databases">
        <authorList>
            <person name="Alioto T."/>
            <person name="Alioto T."/>
            <person name="Gomez Garrido J."/>
        </authorList>
    </citation>
    <scope>NUCLEOTIDE SEQUENCE</scope>
</reference>
<keyword evidence="2" id="KW-1185">Reference proteome</keyword>
<dbReference type="EMBL" id="OW240915">
    <property type="protein sequence ID" value="CAH2282341.1"/>
    <property type="molecule type" value="Genomic_DNA"/>
</dbReference>
<protein>
    <submittedName>
        <fullName evidence="1">Uncharacterized protein</fullName>
    </submittedName>
</protein>